<reference evidence="3 4" key="1">
    <citation type="submission" date="2018-08" db="EMBL/GenBank/DDBJ databases">
        <title>Sequencing the genomes of 1000 actinobacteria strains.</title>
        <authorList>
            <person name="Klenk H.-P."/>
        </authorList>
    </citation>
    <scope>NUCLEOTIDE SEQUENCE [LARGE SCALE GENOMIC DNA]</scope>
    <source>
        <strain evidence="3 4">DSM 22891</strain>
    </source>
</reference>
<dbReference type="OrthoDB" id="3813634at2"/>
<sequence>MSTAANLGAALRAARVPAALVLVSTCAGVAGAYAVTTQMEPVYQARASVVVSAYTRPVPVGSEEPEGRAQQPSAAPAYDPNSSQAMVPTVARLAESTALALEVAEQAHLPSEAVVGQIDASYEPGVQIVTLTASAPSPRQAARVANIATDVLRAKVAAGGSLGRRGTLHAQPLDEAVPPTTPALPKPMLNDALGGLLGLLVGIGLVMLRNHLDDRLRWADQIEAELGLPVLAALPPAPARHLRRGARRAFQRRRMARAVRAGVAALSPLTAHSGRRLLVVGVDQATEAAYAASLLALGLAEQHYQVILLEGQLDHPTLARHFPASAEHTIQQVLSAHDAVPPAAPVALRVVPAEPTDPEIRRALLRSGPFARLISAAATGSDVVLLTGPGVLTSGDVSALAPHADAAVLVLRADWTRVSDAHRAVGVLHRLGLPVAGVVVVNALDAGRRWHRRDVALTGVPVEDTTTRVVEQPHEASTARIARAGIAAASSWSPAPARSGVSSDSSVTSSAPAKEPAAAKDSSAEDEAVEDAAASDKTPAMRH</sequence>
<dbReference type="RefSeq" id="WP_115849653.1">
    <property type="nucleotide sequence ID" value="NZ_QTUC01000001.1"/>
</dbReference>
<feature type="signal peptide" evidence="2">
    <location>
        <begin position="1"/>
        <end position="32"/>
    </location>
</feature>
<organism evidence="3 4">
    <name type="scientific">Thermasporomyces composti</name>
    <dbReference type="NCBI Taxonomy" id="696763"/>
    <lineage>
        <taxon>Bacteria</taxon>
        <taxon>Bacillati</taxon>
        <taxon>Actinomycetota</taxon>
        <taxon>Actinomycetes</taxon>
        <taxon>Propionibacteriales</taxon>
        <taxon>Nocardioidaceae</taxon>
        <taxon>Thermasporomyces</taxon>
    </lineage>
</organism>
<dbReference type="EMBL" id="QTUC01000001">
    <property type="protein sequence ID" value="REF35951.1"/>
    <property type="molecule type" value="Genomic_DNA"/>
</dbReference>
<dbReference type="InterPro" id="IPR027417">
    <property type="entry name" value="P-loop_NTPase"/>
</dbReference>
<dbReference type="PANTHER" id="PTHR32309">
    <property type="entry name" value="TYROSINE-PROTEIN KINASE"/>
    <property type="match status" value="1"/>
</dbReference>
<feature type="chain" id="PRO_5017587167" evidence="2">
    <location>
        <begin position="33"/>
        <end position="543"/>
    </location>
</feature>
<comment type="caution">
    <text evidence="3">The sequence shown here is derived from an EMBL/GenBank/DDBJ whole genome shotgun (WGS) entry which is preliminary data.</text>
</comment>
<keyword evidence="4" id="KW-1185">Reference proteome</keyword>
<evidence type="ECO:0000313" key="3">
    <source>
        <dbReference type="EMBL" id="REF35951.1"/>
    </source>
</evidence>
<dbReference type="SUPFAM" id="SSF52540">
    <property type="entry name" value="P-loop containing nucleoside triphosphate hydrolases"/>
    <property type="match status" value="1"/>
</dbReference>
<dbReference type="InterPro" id="IPR050445">
    <property type="entry name" value="Bact_polysacc_biosynth/exp"/>
</dbReference>
<evidence type="ECO:0000313" key="4">
    <source>
        <dbReference type="Proteomes" id="UP000256485"/>
    </source>
</evidence>
<accession>A0A3D9VF46</accession>
<keyword evidence="2" id="KW-0732">Signal</keyword>
<dbReference type="Gene3D" id="3.40.50.300">
    <property type="entry name" value="P-loop containing nucleotide triphosphate hydrolases"/>
    <property type="match status" value="1"/>
</dbReference>
<gene>
    <name evidence="3" type="ORF">DFJ64_1344</name>
</gene>
<evidence type="ECO:0000256" key="1">
    <source>
        <dbReference type="SAM" id="MobiDB-lite"/>
    </source>
</evidence>
<proteinExistence type="predicted"/>
<protein>
    <submittedName>
        <fullName evidence="3">Capsular polysaccharide biosynthesis protein</fullName>
    </submittedName>
</protein>
<feature type="region of interest" description="Disordered" evidence="1">
    <location>
        <begin position="59"/>
        <end position="82"/>
    </location>
</feature>
<dbReference type="PANTHER" id="PTHR32309:SF31">
    <property type="entry name" value="CAPSULAR EXOPOLYSACCHARIDE FAMILY"/>
    <property type="match status" value="1"/>
</dbReference>
<dbReference type="Proteomes" id="UP000256485">
    <property type="component" value="Unassembled WGS sequence"/>
</dbReference>
<feature type="compositionally biased region" description="Low complexity" evidence="1">
    <location>
        <begin position="492"/>
        <end position="521"/>
    </location>
</feature>
<evidence type="ECO:0000256" key="2">
    <source>
        <dbReference type="SAM" id="SignalP"/>
    </source>
</evidence>
<name>A0A3D9VF46_THECX</name>
<dbReference type="AlphaFoldDB" id="A0A3D9VF46"/>
<feature type="region of interest" description="Disordered" evidence="1">
    <location>
        <begin position="492"/>
        <end position="543"/>
    </location>
</feature>